<organism evidence="1">
    <name type="scientific">marine sediment metagenome</name>
    <dbReference type="NCBI Taxonomy" id="412755"/>
    <lineage>
        <taxon>unclassified sequences</taxon>
        <taxon>metagenomes</taxon>
        <taxon>ecological metagenomes</taxon>
    </lineage>
</organism>
<reference evidence="1" key="1">
    <citation type="journal article" date="2015" name="Nature">
        <title>Complex archaea that bridge the gap between prokaryotes and eukaryotes.</title>
        <authorList>
            <person name="Spang A."/>
            <person name="Saw J.H."/>
            <person name="Jorgensen S.L."/>
            <person name="Zaremba-Niedzwiedzka K."/>
            <person name="Martijn J."/>
            <person name="Lind A.E."/>
            <person name="van Eijk R."/>
            <person name="Schleper C."/>
            <person name="Guy L."/>
            <person name="Ettema T.J."/>
        </authorList>
    </citation>
    <scope>NUCLEOTIDE SEQUENCE</scope>
</reference>
<protein>
    <submittedName>
        <fullName evidence="1">Uncharacterized protein</fullName>
    </submittedName>
</protein>
<gene>
    <name evidence="1" type="ORF">LCGC14_1830110</name>
</gene>
<proteinExistence type="predicted"/>
<dbReference type="EMBL" id="LAZR01018061">
    <property type="protein sequence ID" value="KKL97868.1"/>
    <property type="molecule type" value="Genomic_DNA"/>
</dbReference>
<comment type="caution">
    <text evidence="1">The sequence shown here is derived from an EMBL/GenBank/DDBJ whole genome shotgun (WGS) entry which is preliminary data.</text>
</comment>
<sequence>MSNVTNFFGEHLSKMTEKPTRSCNGLIRLAVLDKFPGRTPEQINFNELRDVFNTTLKDRLNIVAAPNVEQISHDIISLLVRNQSLMTMA</sequence>
<name>A0A0F9GGM0_9ZZZZ</name>
<evidence type="ECO:0000313" key="1">
    <source>
        <dbReference type="EMBL" id="KKL97868.1"/>
    </source>
</evidence>
<dbReference type="AlphaFoldDB" id="A0A0F9GGM0"/>
<accession>A0A0F9GGM0</accession>